<dbReference type="EMBL" id="JAPWDS010000005">
    <property type="protein sequence ID" value="KAJ5496949.1"/>
    <property type="molecule type" value="Genomic_DNA"/>
</dbReference>
<reference evidence="2" key="2">
    <citation type="journal article" date="2023" name="IMA Fungus">
        <title>Comparative genomic study of the Penicillium genus elucidates a diverse pangenome and 15 lateral gene transfer events.</title>
        <authorList>
            <person name="Petersen C."/>
            <person name="Sorensen T."/>
            <person name="Nielsen M.R."/>
            <person name="Sondergaard T.E."/>
            <person name="Sorensen J.L."/>
            <person name="Fitzpatrick D.A."/>
            <person name="Frisvad J.C."/>
            <person name="Nielsen K.L."/>
        </authorList>
    </citation>
    <scope>NUCLEOTIDE SEQUENCE</scope>
    <source>
        <strain evidence="2">IBT 29495</strain>
    </source>
</reference>
<organism evidence="2 3">
    <name type="scientific">Penicillium fimorum</name>
    <dbReference type="NCBI Taxonomy" id="1882269"/>
    <lineage>
        <taxon>Eukaryota</taxon>
        <taxon>Fungi</taxon>
        <taxon>Dikarya</taxon>
        <taxon>Ascomycota</taxon>
        <taxon>Pezizomycotina</taxon>
        <taxon>Eurotiomycetes</taxon>
        <taxon>Eurotiomycetidae</taxon>
        <taxon>Eurotiales</taxon>
        <taxon>Aspergillaceae</taxon>
        <taxon>Penicillium</taxon>
    </lineage>
</organism>
<accession>A0A9W9XPS9</accession>
<feature type="compositionally biased region" description="Acidic residues" evidence="1">
    <location>
        <begin position="10"/>
        <end position="32"/>
    </location>
</feature>
<gene>
    <name evidence="2" type="ORF">N7463_008936</name>
</gene>
<comment type="caution">
    <text evidence="2">The sequence shown here is derived from an EMBL/GenBank/DDBJ whole genome shotgun (WGS) entry which is preliminary data.</text>
</comment>
<reference evidence="2" key="1">
    <citation type="submission" date="2022-12" db="EMBL/GenBank/DDBJ databases">
        <authorList>
            <person name="Petersen C."/>
        </authorList>
    </citation>
    <scope>NUCLEOTIDE SEQUENCE</scope>
    <source>
        <strain evidence="2">IBT 29495</strain>
    </source>
</reference>
<dbReference type="Proteomes" id="UP001149954">
    <property type="component" value="Unassembled WGS sequence"/>
</dbReference>
<proteinExistence type="predicted"/>
<evidence type="ECO:0000313" key="3">
    <source>
        <dbReference type="Proteomes" id="UP001149954"/>
    </source>
</evidence>
<evidence type="ECO:0000313" key="2">
    <source>
        <dbReference type="EMBL" id="KAJ5496949.1"/>
    </source>
</evidence>
<keyword evidence="3" id="KW-1185">Reference proteome</keyword>
<evidence type="ECO:0000256" key="1">
    <source>
        <dbReference type="SAM" id="MobiDB-lite"/>
    </source>
</evidence>
<feature type="region of interest" description="Disordered" evidence="1">
    <location>
        <begin position="1"/>
        <end position="33"/>
    </location>
</feature>
<name>A0A9W9XPS9_9EURO</name>
<protein>
    <submittedName>
        <fullName evidence="2">Uncharacterized protein</fullName>
    </submittedName>
</protein>
<dbReference type="AlphaFoldDB" id="A0A9W9XPS9"/>
<sequence>MDRIGADTADMVEDMAEASGDVEEDKATEVEEGITQQVDKRHRIFPLQVTTTRNQCMADTLLNLSQRHLICLPNPTTMDNHQPFKLLKIHLRSHPNNIPSR</sequence>